<dbReference type="AlphaFoldDB" id="K9X6I7"/>
<dbReference type="HOGENOM" id="CLU_1824480_0_0_3"/>
<feature type="compositionally biased region" description="Low complexity" evidence="1">
    <location>
        <begin position="31"/>
        <end position="43"/>
    </location>
</feature>
<dbReference type="RefSeq" id="WP_015328317.1">
    <property type="nucleotide sequence ID" value="NC_020050.1"/>
</dbReference>
<dbReference type="InterPro" id="IPR049816">
    <property type="entry name" value="McdB"/>
</dbReference>
<name>K9X6I7_9NOST</name>
<protein>
    <submittedName>
        <fullName evidence="2">Uncharacterized protein</fullName>
    </submittedName>
</protein>
<reference evidence="2 3" key="1">
    <citation type="submission" date="2012-06" db="EMBL/GenBank/DDBJ databases">
        <title>Noncontiguous Finished plasmid 1 of genome of Cylindrospermum stagnale PCC 7417.</title>
        <authorList>
            <consortium name="US DOE Joint Genome Institute"/>
            <person name="Gugger M."/>
            <person name="Coursin T."/>
            <person name="Rippka R."/>
            <person name="Tandeau De Marsac N."/>
            <person name="Huntemann M."/>
            <person name="Wei C.-L."/>
            <person name="Han J."/>
            <person name="Detter J.C."/>
            <person name="Han C."/>
            <person name="Tapia R."/>
            <person name="Davenport K."/>
            <person name="Daligault H."/>
            <person name="Erkkila T."/>
            <person name="Gu W."/>
            <person name="Munk A.C.C."/>
            <person name="Teshima H."/>
            <person name="Xu Y."/>
            <person name="Chain P."/>
            <person name="Chen A."/>
            <person name="Krypides N."/>
            <person name="Mavromatis K."/>
            <person name="Markowitz V."/>
            <person name="Szeto E."/>
            <person name="Ivanova N."/>
            <person name="Mikhailova N."/>
            <person name="Ovchinnikova G."/>
            <person name="Pagani I."/>
            <person name="Pati A."/>
            <person name="Goodwin L."/>
            <person name="Peters L."/>
            <person name="Pitluck S."/>
            <person name="Woyke T."/>
            <person name="Kerfeld C."/>
        </authorList>
    </citation>
    <scope>NUCLEOTIDE SEQUENCE [LARGE SCALE GENOMIC DNA]</scope>
    <source>
        <strain evidence="2 3">PCC 7417</strain>
        <plasmid evidence="3">Plasmid pCYLST.01</plasmid>
    </source>
</reference>
<evidence type="ECO:0000313" key="2">
    <source>
        <dbReference type="EMBL" id="AFZ28270.1"/>
    </source>
</evidence>
<organism evidence="2 3">
    <name type="scientific">Cylindrospermum stagnale PCC 7417</name>
    <dbReference type="NCBI Taxonomy" id="56107"/>
    <lineage>
        <taxon>Bacteria</taxon>
        <taxon>Bacillati</taxon>
        <taxon>Cyanobacteriota</taxon>
        <taxon>Cyanophyceae</taxon>
        <taxon>Nostocales</taxon>
        <taxon>Nostocaceae</taxon>
        <taxon>Cylindrospermum</taxon>
    </lineage>
</organism>
<keyword evidence="3" id="KW-1185">Reference proteome</keyword>
<dbReference type="PATRIC" id="fig|56107.3.peg.6958"/>
<feature type="region of interest" description="Disordered" evidence="1">
    <location>
        <begin position="1"/>
        <end position="43"/>
    </location>
</feature>
<dbReference type="Pfam" id="PF26392">
    <property type="entry name" value="McdB"/>
    <property type="match status" value="1"/>
</dbReference>
<dbReference type="Proteomes" id="UP000010475">
    <property type="component" value="Plasmid pCYLST.01"/>
</dbReference>
<dbReference type="CDD" id="cd21138">
    <property type="entry name" value="McdB-like"/>
    <property type="match status" value="1"/>
</dbReference>
<sequence>MNILDEIRNRATQPTVAPRQDVLSPQQQDSPTPDVDVTSTADSSVSELKRLEEQLAHLPEIAPRVPVRLEVKIKLELDELCNKEKITVETLLEAFYVTCQDKDTVMKQVLKEAKKRLKSRKEAGNIRSSITRLANLAKKLK</sequence>
<gene>
    <name evidence="2" type="ORF">Cylst_6489</name>
</gene>
<accession>K9X6I7</accession>
<geneLocation type="plasmid" evidence="2 3">
    <name>pCYLST.01</name>
</geneLocation>
<proteinExistence type="predicted"/>
<evidence type="ECO:0000313" key="3">
    <source>
        <dbReference type="Proteomes" id="UP000010475"/>
    </source>
</evidence>
<dbReference type="KEGG" id="csg:Cylst_6489"/>
<keyword evidence="2" id="KW-0614">Plasmid</keyword>
<dbReference type="EMBL" id="CP003643">
    <property type="protein sequence ID" value="AFZ28270.1"/>
    <property type="molecule type" value="Genomic_DNA"/>
</dbReference>
<dbReference type="OrthoDB" id="486267at2"/>
<evidence type="ECO:0000256" key="1">
    <source>
        <dbReference type="SAM" id="MobiDB-lite"/>
    </source>
</evidence>